<proteinExistence type="predicted"/>
<keyword evidence="2" id="KW-1185">Reference proteome</keyword>
<organism evidence="1 2">
    <name type="scientific">Favolaschia claudopus</name>
    <dbReference type="NCBI Taxonomy" id="2862362"/>
    <lineage>
        <taxon>Eukaryota</taxon>
        <taxon>Fungi</taxon>
        <taxon>Dikarya</taxon>
        <taxon>Basidiomycota</taxon>
        <taxon>Agaricomycotina</taxon>
        <taxon>Agaricomycetes</taxon>
        <taxon>Agaricomycetidae</taxon>
        <taxon>Agaricales</taxon>
        <taxon>Marasmiineae</taxon>
        <taxon>Mycenaceae</taxon>
        <taxon>Favolaschia</taxon>
    </lineage>
</organism>
<dbReference type="Proteomes" id="UP001362999">
    <property type="component" value="Unassembled WGS sequence"/>
</dbReference>
<accession>A0AAW0D0V6</accession>
<gene>
    <name evidence="1" type="ORF">R3P38DRAFT_3176704</name>
</gene>
<evidence type="ECO:0008006" key="3">
    <source>
        <dbReference type="Google" id="ProtNLM"/>
    </source>
</evidence>
<sequence length="137" mass="15409">MINVAALTTFYLFPAAQMASYPHEFINCPAIPTEELHEPYHRDLRFNAVCFSLLWFPYFIASLNAGTSNCSTLNSGLRSAERRKDLPMEHRQTLPRTTRLARLTPRSRTRHPNTFPSTIPTPSASVLSALLASARCT</sequence>
<dbReference type="AlphaFoldDB" id="A0AAW0D0V6"/>
<evidence type="ECO:0000313" key="2">
    <source>
        <dbReference type="Proteomes" id="UP001362999"/>
    </source>
</evidence>
<reference evidence="1 2" key="1">
    <citation type="journal article" date="2024" name="J Genomics">
        <title>Draft genome sequencing and assembly of Favolaschia claudopus CIRM-BRFM 2984 isolated from oak limbs.</title>
        <authorList>
            <person name="Navarro D."/>
            <person name="Drula E."/>
            <person name="Chaduli D."/>
            <person name="Cazenave R."/>
            <person name="Ahrendt S."/>
            <person name="Wang J."/>
            <person name="Lipzen A."/>
            <person name="Daum C."/>
            <person name="Barry K."/>
            <person name="Grigoriev I.V."/>
            <person name="Favel A."/>
            <person name="Rosso M.N."/>
            <person name="Martin F."/>
        </authorList>
    </citation>
    <scope>NUCLEOTIDE SEQUENCE [LARGE SCALE GENOMIC DNA]</scope>
    <source>
        <strain evidence="1 2">CIRM-BRFM 2984</strain>
    </source>
</reference>
<protein>
    <recommendedName>
        <fullName evidence="3">Secreted protein</fullName>
    </recommendedName>
</protein>
<comment type="caution">
    <text evidence="1">The sequence shown here is derived from an EMBL/GenBank/DDBJ whole genome shotgun (WGS) entry which is preliminary data.</text>
</comment>
<dbReference type="EMBL" id="JAWWNJ010000011">
    <property type="protein sequence ID" value="KAK7044449.1"/>
    <property type="molecule type" value="Genomic_DNA"/>
</dbReference>
<evidence type="ECO:0000313" key="1">
    <source>
        <dbReference type="EMBL" id="KAK7044449.1"/>
    </source>
</evidence>
<name>A0AAW0D0V6_9AGAR</name>